<reference evidence="20" key="2">
    <citation type="submission" date="2020-08" db="EMBL/GenBank/DDBJ databases">
        <title>Draft Genome Sequence of Cumin Blight Pathogen Alternaria burnsii.</title>
        <authorList>
            <person name="Feng Z."/>
        </authorList>
    </citation>
    <scope>NUCLEOTIDE SEQUENCE</scope>
    <source>
        <strain evidence="20">CBS107.38</strain>
    </source>
</reference>
<evidence type="ECO:0000256" key="3">
    <source>
        <dbReference type="ARBA" id="ARBA00008817"/>
    </source>
</evidence>
<dbReference type="EC" id="2.7.7.19" evidence="4"/>
<evidence type="ECO:0000256" key="6">
    <source>
        <dbReference type="ARBA" id="ARBA00020721"/>
    </source>
</evidence>
<evidence type="ECO:0000256" key="17">
    <source>
        <dbReference type="SAM" id="MobiDB-lite"/>
    </source>
</evidence>
<feature type="domain" description="Poly(A) RNA polymerase mitochondrial-like central palm" evidence="19">
    <location>
        <begin position="496"/>
        <end position="644"/>
    </location>
</feature>
<evidence type="ECO:0000256" key="4">
    <source>
        <dbReference type="ARBA" id="ARBA00012388"/>
    </source>
</evidence>
<dbReference type="SUPFAM" id="SSF81301">
    <property type="entry name" value="Nucleotidyltransferase"/>
    <property type="match status" value="1"/>
</dbReference>
<accession>A0A8H7EK54</accession>
<organism evidence="20 21">
    <name type="scientific">Alternaria burnsii</name>
    <dbReference type="NCBI Taxonomy" id="1187904"/>
    <lineage>
        <taxon>Eukaryota</taxon>
        <taxon>Fungi</taxon>
        <taxon>Dikarya</taxon>
        <taxon>Ascomycota</taxon>
        <taxon>Pezizomycotina</taxon>
        <taxon>Dothideomycetes</taxon>
        <taxon>Pleosporomycetidae</taxon>
        <taxon>Pleosporales</taxon>
        <taxon>Pleosporineae</taxon>
        <taxon>Pleosporaceae</taxon>
        <taxon>Alternaria</taxon>
        <taxon>Alternaria sect. Alternaria</taxon>
    </lineage>
</organism>
<evidence type="ECO:0000313" key="20">
    <source>
        <dbReference type="EMBL" id="KAF7682072.1"/>
    </source>
</evidence>
<dbReference type="AlphaFoldDB" id="A0A8H7EK54"/>
<dbReference type="RefSeq" id="XP_038791951.1">
    <property type="nucleotide sequence ID" value="XM_038926095.1"/>
</dbReference>
<feature type="compositionally biased region" description="Polar residues" evidence="17">
    <location>
        <begin position="213"/>
        <end position="223"/>
    </location>
</feature>
<evidence type="ECO:0000256" key="1">
    <source>
        <dbReference type="ARBA" id="ARBA00004637"/>
    </source>
</evidence>
<keyword evidence="9" id="KW-0999">Mitochondrion inner membrane</keyword>
<feature type="compositionally biased region" description="Low complexity" evidence="17">
    <location>
        <begin position="255"/>
        <end position="269"/>
    </location>
</feature>
<dbReference type="SUPFAM" id="SSF81631">
    <property type="entry name" value="PAP/OAS1 substrate-binding domain"/>
    <property type="match status" value="1"/>
</dbReference>
<dbReference type="FunFam" id="1.10.287.110:FF:000006">
    <property type="entry name" value="Import inner membrane translocase subunit TIM16"/>
    <property type="match status" value="1"/>
</dbReference>
<dbReference type="Pfam" id="PF22600">
    <property type="entry name" value="MTPAP-like_central"/>
    <property type="match status" value="1"/>
</dbReference>
<comment type="caution">
    <text evidence="20">The sequence shown here is derived from an EMBL/GenBank/DDBJ whole genome shotgun (WGS) entry which is preliminary data.</text>
</comment>
<feature type="compositionally biased region" description="Acidic residues" evidence="17">
    <location>
        <begin position="311"/>
        <end position="320"/>
    </location>
</feature>
<evidence type="ECO:0000313" key="21">
    <source>
        <dbReference type="Proteomes" id="UP000596902"/>
    </source>
</evidence>
<dbReference type="GO" id="GO:0005743">
    <property type="term" value="C:mitochondrial inner membrane"/>
    <property type="evidence" value="ECO:0007669"/>
    <property type="project" value="UniProtKB-SubCell"/>
</dbReference>
<proteinExistence type="inferred from homology"/>
<keyword evidence="21" id="KW-1185">Reference proteome</keyword>
<comment type="subcellular location">
    <subcellularLocation>
        <location evidence="1">Mitochondrion inner membrane</location>
        <topology evidence="1">Peripheral membrane protein</topology>
    </subcellularLocation>
</comment>
<evidence type="ECO:0000259" key="19">
    <source>
        <dbReference type="Pfam" id="PF22600"/>
    </source>
</evidence>
<feature type="compositionally biased region" description="Basic and acidic residues" evidence="17">
    <location>
        <begin position="329"/>
        <end position="353"/>
    </location>
</feature>
<evidence type="ECO:0000256" key="8">
    <source>
        <dbReference type="ARBA" id="ARBA00022723"/>
    </source>
</evidence>
<dbReference type="PANTHER" id="PTHR23092:SF15">
    <property type="entry name" value="INACTIVE NON-CANONICAL POLY(A) RNA POLYMERASE PROTEIN TRF4-2-RELATED"/>
    <property type="match status" value="1"/>
</dbReference>
<name>A0A8H7EK54_9PLEO</name>
<feature type="region of interest" description="Disordered" evidence="17">
    <location>
        <begin position="161"/>
        <end position="375"/>
    </location>
</feature>
<feature type="compositionally biased region" description="Basic and acidic residues" evidence="17">
    <location>
        <begin position="278"/>
        <end position="293"/>
    </location>
</feature>
<keyword evidence="13" id="KW-0496">Mitochondrion</keyword>
<evidence type="ECO:0000256" key="12">
    <source>
        <dbReference type="ARBA" id="ARBA00023010"/>
    </source>
</evidence>
<evidence type="ECO:0000256" key="14">
    <source>
        <dbReference type="ARBA" id="ARBA00023136"/>
    </source>
</evidence>
<sequence length="816" mass="90796">MAHRIITQVVFSGARIIGRAVSESYRQAAASQKYAAASQNGGGSGGAFSSSNITMDEACQILNVGPGKMGNIELEAVTERFKRLFDLNDPKKGGSFYLQSKILRARERIEREHGLGRAHPTNPRAALESWLTRILFRQIFRAQEPWFIRITPLSIIRPQQTNSSIARDNPTSLQTRLNMGDSYRPARRPPPLVDRMTFTGNDRDNYRPGGARNGNQPQFTFESSHPAPRFPPAGDANVPRGPASSRRRGRGGASRGSSRADGRNNANGYRRGGFKKAAPHERALLKHQDEGSPERALGVGDGPNRFLNPDDLSDDEEADMSVESGDSADGDREGGAREPKAARTQTKRADGDSVPKWSNPDPYTALPPPDETTGKRTDFVKLIRKAKNEEAEKTAGHNSVVANDDFISFGDDDDDNDPDTVQGSLSEIAHIDSIVNRQQAALAEHRAPRPARNNKRKVTMSGVVDEWLPVPNINPTPWLPSRDPYAHLATEPEKWLHNEILDFYDFVAPKPFEHEQRNRLVNRVNSAMGQRRFPQENGRILCFGSFPAGLYLPTADMDLVYVSDRHYNGGEAVVDMSGRNANKSLLYKAARRLKDTKLAANGHAQVIPARVPIIKFEDALTGLQVDISFENLSGVQAQATFAQWKQQYPDMIYMVALMKQFLVMHGLNEVHTGGIGGYSIICLIVSYIQHSPKPDNLGECFLGFLRYYGDFDLARKRIQMHPPAIIEKTHYGIDGRPERYDGLSIQDPNRPENNISGGSHKVQLAFDAFKEAYLTLEDRMQAARSGQNIGPSILECVFGGNYETYTKQRDHMRKLK</sequence>
<evidence type="ECO:0000256" key="10">
    <source>
        <dbReference type="ARBA" id="ARBA00022842"/>
    </source>
</evidence>
<dbReference type="GO" id="GO:0015031">
    <property type="term" value="P:protein transport"/>
    <property type="evidence" value="ECO:0007669"/>
    <property type="project" value="UniProtKB-KW"/>
</dbReference>
<evidence type="ECO:0000256" key="9">
    <source>
        <dbReference type="ARBA" id="ARBA00022792"/>
    </source>
</evidence>
<reference evidence="20" key="1">
    <citation type="submission" date="2020-01" db="EMBL/GenBank/DDBJ databases">
        <authorList>
            <person name="Feng Z.H.Z."/>
        </authorList>
    </citation>
    <scope>NUCLEOTIDE SEQUENCE</scope>
    <source>
        <strain evidence="20">CBS107.38</strain>
    </source>
</reference>
<dbReference type="InterPro" id="IPR043519">
    <property type="entry name" value="NT_sf"/>
</dbReference>
<dbReference type="Proteomes" id="UP000596902">
    <property type="component" value="Unassembled WGS sequence"/>
</dbReference>
<feature type="compositionally biased region" description="Polar residues" evidence="17">
    <location>
        <begin position="161"/>
        <end position="177"/>
    </location>
</feature>
<comment type="similarity">
    <text evidence="2">Belongs to the DNA polymerase type-B-like family.</text>
</comment>
<dbReference type="EMBL" id="JAAABM010000001">
    <property type="protein sequence ID" value="KAF7682072.1"/>
    <property type="molecule type" value="Genomic_DNA"/>
</dbReference>
<dbReference type="Gene3D" id="3.30.460.10">
    <property type="entry name" value="Beta Polymerase, domain 2"/>
    <property type="match status" value="1"/>
</dbReference>
<evidence type="ECO:0000256" key="15">
    <source>
        <dbReference type="ARBA" id="ARBA00030422"/>
    </source>
</evidence>
<keyword evidence="10" id="KW-0460">Magnesium</keyword>
<protein>
    <recommendedName>
        <fullName evidence="6">Mitochondrial import inner membrane translocase subunit TIM16</fullName>
        <ecNumber evidence="4">2.7.7.19</ecNumber>
    </recommendedName>
    <alternativeName>
        <fullName evidence="5">Mitochondrial import inner membrane translocase subunit tim16</fullName>
    </alternativeName>
    <alternativeName>
        <fullName evidence="15 16">Presequence translocated-associated motor subunit PAM16</fullName>
    </alternativeName>
</protein>
<evidence type="ECO:0000256" key="11">
    <source>
        <dbReference type="ARBA" id="ARBA00022927"/>
    </source>
</evidence>
<keyword evidence="7" id="KW-0813">Transport</keyword>
<evidence type="ECO:0000259" key="18">
    <source>
        <dbReference type="Pfam" id="PF03828"/>
    </source>
</evidence>
<evidence type="ECO:0000256" key="5">
    <source>
        <dbReference type="ARBA" id="ARBA00013571"/>
    </source>
</evidence>
<evidence type="ECO:0000256" key="7">
    <source>
        <dbReference type="ARBA" id="ARBA00022448"/>
    </source>
</evidence>
<dbReference type="GO" id="GO:0031123">
    <property type="term" value="P:RNA 3'-end processing"/>
    <property type="evidence" value="ECO:0007669"/>
    <property type="project" value="TreeGrafter"/>
</dbReference>
<dbReference type="InterPro" id="IPR054708">
    <property type="entry name" value="MTPAP-like_central"/>
</dbReference>
<evidence type="ECO:0000256" key="16">
    <source>
        <dbReference type="ARBA" id="ARBA00031407"/>
    </source>
</evidence>
<dbReference type="InterPro" id="IPR036869">
    <property type="entry name" value="J_dom_sf"/>
</dbReference>
<dbReference type="Gene3D" id="1.10.287.110">
    <property type="entry name" value="DnaJ domain"/>
    <property type="match status" value="1"/>
</dbReference>
<keyword evidence="11" id="KW-0653">Protein transport</keyword>
<dbReference type="GO" id="GO:1990817">
    <property type="term" value="F:poly(A) RNA polymerase activity"/>
    <property type="evidence" value="ECO:0007669"/>
    <property type="project" value="UniProtKB-EC"/>
</dbReference>
<dbReference type="PANTHER" id="PTHR23092">
    <property type="entry name" value="POLY(A) RNA POLYMERASE"/>
    <property type="match status" value="1"/>
</dbReference>
<dbReference type="InterPro" id="IPR002058">
    <property type="entry name" value="PAP_assoc"/>
</dbReference>
<dbReference type="CDD" id="cd05402">
    <property type="entry name" value="NT_PAP_TUTase"/>
    <property type="match status" value="1"/>
</dbReference>
<keyword evidence="8" id="KW-0479">Metal-binding</keyword>
<dbReference type="GO" id="GO:0031499">
    <property type="term" value="C:TRAMP complex"/>
    <property type="evidence" value="ECO:0007669"/>
    <property type="project" value="TreeGrafter"/>
</dbReference>
<keyword evidence="14" id="KW-0472">Membrane</keyword>
<evidence type="ECO:0000256" key="13">
    <source>
        <dbReference type="ARBA" id="ARBA00023128"/>
    </source>
</evidence>
<keyword evidence="12" id="KW-0811">Translocation</keyword>
<dbReference type="GO" id="GO:0005730">
    <property type="term" value="C:nucleolus"/>
    <property type="evidence" value="ECO:0007669"/>
    <property type="project" value="TreeGrafter"/>
</dbReference>
<gene>
    <name evidence="20" type="ORF">GT037_001048</name>
</gene>
<dbReference type="GO" id="GO:0003729">
    <property type="term" value="F:mRNA binding"/>
    <property type="evidence" value="ECO:0007669"/>
    <property type="project" value="TreeGrafter"/>
</dbReference>
<dbReference type="GeneID" id="62199273"/>
<dbReference type="Pfam" id="PF03656">
    <property type="entry name" value="Pam16"/>
    <property type="match status" value="1"/>
</dbReference>
<dbReference type="GO" id="GO:0043634">
    <property type="term" value="P:polyadenylation-dependent ncRNA catabolic process"/>
    <property type="evidence" value="ECO:0007669"/>
    <property type="project" value="TreeGrafter"/>
</dbReference>
<feature type="domain" description="PAP-associated" evidence="18">
    <location>
        <begin position="696"/>
        <end position="753"/>
    </location>
</feature>
<evidence type="ECO:0000256" key="2">
    <source>
        <dbReference type="ARBA" id="ARBA00008593"/>
    </source>
</evidence>
<dbReference type="Pfam" id="PF03828">
    <property type="entry name" value="PAP_assoc"/>
    <property type="match status" value="1"/>
</dbReference>
<dbReference type="GO" id="GO:0046872">
    <property type="term" value="F:metal ion binding"/>
    <property type="evidence" value="ECO:0007669"/>
    <property type="project" value="UniProtKB-KW"/>
</dbReference>
<comment type="similarity">
    <text evidence="3">Belongs to the TIM16/PAM16 family.</text>
</comment>
<dbReference type="GO" id="GO:0010605">
    <property type="term" value="P:negative regulation of macromolecule metabolic process"/>
    <property type="evidence" value="ECO:0007669"/>
    <property type="project" value="UniProtKB-ARBA"/>
</dbReference>
<dbReference type="Gene3D" id="1.10.1410.10">
    <property type="match status" value="1"/>
</dbReference>
<dbReference type="InterPro" id="IPR045862">
    <property type="entry name" value="Trf4-like"/>
</dbReference>